<feature type="domain" description="Ferric oxidoreductase" evidence="12">
    <location>
        <begin position="360"/>
        <end position="478"/>
    </location>
</feature>
<sequence>MKCRDFGDRALLSLILLAATTWPAGTTAHGPPTDDASHVDTPFPPRYISHAGLSIGRPPVIVRADPDTCFQACRLAIAAPAYTDLQHRAPYRQEACYSKLLRTSMYLCLREYCSDGRGIDGLDRLNATCIRSGQAALPPMDEVLADYPPDKLKQMRRLQRNECNSDTHLSAPVLLSQQLYENSYDTLADLDYARLMNSYYSHAIILFWAVVILFGMVNRLFKSVVQALRRRRNGLPPTIGRQTSAYHPVSQPVIDDDLDEYCESEDVFGSKNSYAEVGRSLARRPRVWLQRHLTTPATFGYKASQDFGWYTVPPRVQAVTIAGFIILNMLAMVSGYHAFTGNIWPTITQQLLRYASDRNGIISFLNFPIIWLFGMRNNALLWLTGWDFGTYNNFHRWVARVATVEAIVHSIGYTTLVCRDGGLPELLRWWRMFFWWTGGVATICMSLLLGLSLFYLRRNMYEAFLIIHIVFSIAILFGMLAHVSIFRGTYDFFFWACLIVWVADRVMRAIRIIAFNPLFWTTRATATYDTDSNIIRVVVPYNSSFYQPKPGTFYYLHVLNDKRFWESHPFTVATVTTLNKSIGEDLSALSDRRRSLPQAVELDDQSDVLTEHDSPLVDKSDVTANLSIRQVKQAMDEPAGLPYNGNYGSIQSPNPPQTRPSSSHTAKTSCSITSSFIVPPSARAASAMTFLIRPYDGFTGRLRDKAAAAANPDCSPSGVSATCVTSQPAPAQLRVLVDGPYGHSQNFSDDYDSLLFVVGGSGIVVPISHLTGIGHNHTLSPKRRRRLKRIHIVWAVREAEFAAQVLREDLNDVFGTDGEETGSTIVTLDIHVTSSKPVAIATADETEPLTGLGSSVDHDDVDGNDGREAASQHCAASIHRPGKDRPRSPDDSLLGVPLPHAVQVHYERPDVRGEVECAAGWGRKSSNCADRRLAVIACGPGRMADEARRTVIDVLGRRGVGHIDYLEESFQW</sequence>
<feature type="transmembrane region" description="Helical" evidence="10">
    <location>
        <begin position="433"/>
        <end position="456"/>
    </location>
</feature>
<comment type="subcellular location">
    <subcellularLocation>
        <location evidence="1">Membrane</location>
        <topology evidence="1">Multi-pass membrane protein</topology>
    </subcellularLocation>
</comment>
<comment type="caution">
    <text evidence="15">The sequence shown here is derived from an EMBL/GenBank/DDBJ whole genome shotgun (WGS) entry which is preliminary data.</text>
</comment>
<accession>A0ABP0DU08</accession>
<dbReference type="InterPro" id="IPR039261">
    <property type="entry name" value="FNR_nucleotide-bd"/>
</dbReference>
<keyword evidence="2" id="KW-0813">Transport</keyword>
<evidence type="ECO:0000256" key="10">
    <source>
        <dbReference type="SAM" id="Phobius"/>
    </source>
</evidence>
<dbReference type="PANTHER" id="PTHR32361">
    <property type="entry name" value="FERRIC/CUPRIC REDUCTASE TRANSMEMBRANE COMPONENT"/>
    <property type="match status" value="1"/>
</dbReference>
<feature type="compositionally biased region" description="Basic and acidic residues" evidence="9">
    <location>
        <begin position="881"/>
        <end position="890"/>
    </location>
</feature>
<dbReference type="Pfam" id="PF08030">
    <property type="entry name" value="NAD_binding_6"/>
    <property type="match status" value="1"/>
</dbReference>
<keyword evidence="16" id="KW-1185">Reference proteome</keyword>
<evidence type="ECO:0000313" key="16">
    <source>
        <dbReference type="Proteomes" id="UP001642502"/>
    </source>
</evidence>
<dbReference type="SFLD" id="SFLDS00052">
    <property type="entry name" value="Ferric_Reductase_Domain"/>
    <property type="match status" value="1"/>
</dbReference>
<keyword evidence="8 10" id="KW-0472">Membrane</keyword>
<evidence type="ECO:0000256" key="4">
    <source>
        <dbReference type="ARBA" id="ARBA00022982"/>
    </source>
</evidence>
<feature type="signal peptide" evidence="11">
    <location>
        <begin position="1"/>
        <end position="28"/>
    </location>
</feature>
<feature type="transmembrane region" description="Helical" evidence="10">
    <location>
        <begin position="199"/>
        <end position="221"/>
    </location>
</feature>
<dbReference type="Gene3D" id="3.40.50.80">
    <property type="entry name" value="Nucleotide-binding domain of ferredoxin-NADP reductase (FNR) module"/>
    <property type="match status" value="1"/>
</dbReference>
<dbReference type="SFLD" id="SFLDG01168">
    <property type="entry name" value="Ferric_reductase_subgroup_(FRE"/>
    <property type="match status" value="1"/>
</dbReference>
<dbReference type="InterPro" id="IPR051410">
    <property type="entry name" value="Ferric/Cupric_Reductase"/>
</dbReference>
<evidence type="ECO:0008006" key="17">
    <source>
        <dbReference type="Google" id="ProtNLM"/>
    </source>
</evidence>
<gene>
    <name evidence="15" type="ORF">SEPCBS119000_004252</name>
</gene>
<keyword evidence="4" id="KW-0249">Electron transport</keyword>
<evidence type="ECO:0000256" key="6">
    <source>
        <dbReference type="ARBA" id="ARBA00023002"/>
    </source>
</evidence>
<organism evidence="15 16">
    <name type="scientific">Sporothrix epigloea</name>
    <dbReference type="NCBI Taxonomy" id="1892477"/>
    <lineage>
        <taxon>Eukaryota</taxon>
        <taxon>Fungi</taxon>
        <taxon>Dikarya</taxon>
        <taxon>Ascomycota</taxon>
        <taxon>Pezizomycotina</taxon>
        <taxon>Sordariomycetes</taxon>
        <taxon>Sordariomycetidae</taxon>
        <taxon>Ophiostomatales</taxon>
        <taxon>Ophiostomataceae</taxon>
        <taxon>Sporothrix</taxon>
    </lineage>
</organism>
<keyword evidence="7" id="KW-0406">Ion transport</keyword>
<keyword evidence="5 10" id="KW-1133">Transmembrane helix</keyword>
<feature type="transmembrane region" description="Helical" evidence="10">
    <location>
        <begin position="463"/>
        <end position="486"/>
    </location>
</feature>
<dbReference type="InterPro" id="IPR013130">
    <property type="entry name" value="Fe3_Rdtase_TM_dom"/>
</dbReference>
<dbReference type="PANTHER" id="PTHR32361:SF9">
    <property type="entry name" value="FERRIC REDUCTASE TRANSMEMBRANE COMPONENT 3-RELATED"/>
    <property type="match status" value="1"/>
</dbReference>
<feature type="domain" description="FAD-binding 8" evidence="13">
    <location>
        <begin position="530"/>
        <end position="582"/>
    </location>
</feature>
<feature type="domain" description="Ferric reductase NAD binding" evidence="14">
    <location>
        <begin position="751"/>
        <end position="951"/>
    </location>
</feature>
<dbReference type="SUPFAM" id="SSF52343">
    <property type="entry name" value="Ferredoxin reductase-like, C-terminal NADP-linked domain"/>
    <property type="match status" value="1"/>
</dbReference>
<keyword evidence="3 10" id="KW-0812">Transmembrane</keyword>
<dbReference type="EMBL" id="CAWUON010000063">
    <property type="protein sequence ID" value="CAK7270762.1"/>
    <property type="molecule type" value="Genomic_DNA"/>
</dbReference>
<evidence type="ECO:0000256" key="2">
    <source>
        <dbReference type="ARBA" id="ARBA00022448"/>
    </source>
</evidence>
<evidence type="ECO:0000256" key="11">
    <source>
        <dbReference type="SAM" id="SignalP"/>
    </source>
</evidence>
<feature type="transmembrane region" description="Helical" evidence="10">
    <location>
        <begin position="397"/>
        <end position="413"/>
    </location>
</feature>
<protein>
    <recommendedName>
        <fullName evidence="17">FAD-binding FR-type domain-containing protein</fullName>
    </recommendedName>
</protein>
<proteinExistence type="predicted"/>
<evidence type="ECO:0000256" key="7">
    <source>
        <dbReference type="ARBA" id="ARBA00023065"/>
    </source>
</evidence>
<dbReference type="Proteomes" id="UP001642502">
    <property type="component" value="Unassembled WGS sequence"/>
</dbReference>
<keyword evidence="6" id="KW-0560">Oxidoreductase</keyword>
<evidence type="ECO:0000256" key="9">
    <source>
        <dbReference type="SAM" id="MobiDB-lite"/>
    </source>
</evidence>
<evidence type="ECO:0000256" key="5">
    <source>
        <dbReference type="ARBA" id="ARBA00022989"/>
    </source>
</evidence>
<feature type="chain" id="PRO_5047284903" description="FAD-binding FR-type domain-containing protein" evidence="11">
    <location>
        <begin position="29"/>
        <end position="972"/>
    </location>
</feature>
<dbReference type="Pfam" id="PF01794">
    <property type="entry name" value="Ferric_reduct"/>
    <property type="match status" value="1"/>
</dbReference>
<dbReference type="Pfam" id="PF08022">
    <property type="entry name" value="FAD_binding_8"/>
    <property type="match status" value="1"/>
</dbReference>
<evidence type="ECO:0000259" key="13">
    <source>
        <dbReference type="Pfam" id="PF08022"/>
    </source>
</evidence>
<dbReference type="InterPro" id="IPR013112">
    <property type="entry name" value="FAD-bd_8"/>
</dbReference>
<feature type="region of interest" description="Disordered" evidence="9">
    <location>
        <begin position="849"/>
        <end position="892"/>
    </location>
</feature>
<keyword evidence="11" id="KW-0732">Signal</keyword>
<evidence type="ECO:0000259" key="14">
    <source>
        <dbReference type="Pfam" id="PF08030"/>
    </source>
</evidence>
<evidence type="ECO:0000256" key="3">
    <source>
        <dbReference type="ARBA" id="ARBA00022692"/>
    </source>
</evidence>
<dbReference type="InterPro" id="IPR013121">
    <property type="entry name" value="Fe_red_NAD-bd_6"/>
</dbReference>
<feature type="transmembrane region" description="Helical" evidence="10">
    <location>
        <begin position="359"/>
        <end position="376"/>
    </location>
</feature>
<name>A0ABP0DU08_9PEZI</name>
<evidence type="ECO:0000259" key="12">
    <source>
        <dbReference type="Pfam" id="PF01794"/>
    </source>
</evidence>
<feature type="transmembrane region" description="Helical" evidence="10">
    <location>
        <begin position="318"/>
        <end position="339"/>
    </location>
</feature>
<evidence type="ECO:0000256" key="8">
    <source>
        <dbReference type="ARBA" id="ARBA00023136"/>
    </source>
</evidence>
<feature type="region of interest" description="Disordered" evidence="9">
    <location>
        <begin position="638"/>
        <end position="667"/>
    </location>
</feature>
<evidence type="ECO:0000313" key="15">
    <source>
        <dbReference type="EMBL" id="CAK7270762.1"/>
    </source>
</evidence>
<dbReference type="CDD" id="cd06186">
    <property type="entry name" value="NOX_Duox_like_FAD_NADP"/>
    <property type="match status" value="1"/>
</dbReference>
<reference evidence="15 16" key="1">
    <citation type="submission" date="2024-01" db="EMBL/GenBank/DDBJ databases">
        <authorList>
            <person name="Allen C."/>
            <person name="Tagirdzhanova G."/>
        </authorList>
    </citation>
    <scope>NUCLEOTIDE SEQUENCE [LARGE SCALE GENOMIC DNA]</scope>
    <source>
        <strain evidence="15 16">CBS 119000</strain>
    </source>
</reference>
<evidence type="ECO:0000256" key="1">
    <source>
        <dbReference type="ARBA" id="ARBA00004141"/>
    </source>
</evidence>